<proteinExistence type="predicted"/>
<protein>
    <submittedName>
        <fullName evidence="2">Uncharacterized protein</fullName>
    </submittedName>
</protein>
<organism evidence="2 3">
    <name type="scientific">Brassica cretica</name>
    <name type="common">Mustard</name>
    <dbReference type="NCBI Taxonomy" id="69181"/>
    <lineage>
        <taxon>Eukaryota</taxon>
        <taxon>Viridiplantae</taxon>
        <taxon>Streptophyta</taxon>
        <taxon>Embryophyta</taxon>
        <taxon>Tracheophyta</taxon>
        <taxon>Spermatophyta</taxon>
        <taxon>Magnoliopsida</taxon>
        <taxon>eudicotyledons</taxon>
        <taxon>Gunneridae</taxon>
        <taxon>Pentapetalae</taxon>
        <taxon>rosids</taxon>
        <taxon>malvids</taxon>
        <taxon>Brassicales</taxon>
        <taxon>Brassicaceae</taxon>
        <taxon>Brassiceae</taxon>
        <taxon>Brassica</taxon>
    </lineage>
</organism>
<feature type="compositionally biased region" description="Basic and acidic residues" evidence="1">
    <location>
        <begin position="27"/>
        <end position="45"/>
    </location>
</feature>
<dbReference type="AlphaFoldDB" id="A0A8S9QI55"/>
<evidence type="ECO:0000313" key="2">
    <source>
        <dbReference type="EMBL" id="KAF3553772.1"/>
    </source>
</evidence>
<evidence type="ECO:0000313" key="3">
    <source>
        <dbReference type="Proteomes" id="UP000712600"/>
    </source>
</evidence>
<reference evidence="2" key="1">
    <citation type="submission" date="2019-12" db="EMBL/GenBank/DDBJ databases">
        <title>Genome sequencing and annotation of Brassica cretica.</title>
        <authorList>
            <person name="Studholme D.J."/>
            <person name="Sarris P."/>
        </authorList>
    </citation>
    <scope>NUCLEOTIDE SEQUENCE</scope>
    <source>
        <strain evidence="2">PFS-109/04</strain>
        <tissue evidence="2">Leaf</tissue>
    </source>
</reference>
<sequence>MSRGRRGINLPCGVCLLINEGGKEQRFEVEKQRSKFRDRETDIENRGTINSNQEDVDSEKV</sequence>
<accession>A0A8S9QI55</accession>
<feature type="region of interest" description="Disordered" evidence="1">
    <location>
        <begin position="27"/>
        <end position="61"/>
    </location>
</feature>
<name>A0A8S9QI55_BRACR</name>
<evidence type="ECO:0000256" key="1">
    <source>
        <dbReference type="SAM" id="MobiDB-lite"/>
    </source>
</evidence>
<gene>
    <name evidence="2" type="ORF">F2Q69_00014228</name>
</gene>
<dbReference type="EMBL" id="QGKX02000996">
    <property type="protein sequence ID" value="KAF3553772.1"/>
    <property type="molecule type" value="Genomic_DNA"/>
</dbReference>
<dbReference type="Proteomes" id="UP000712600">
    <property type="component" value="Unassembled WGS sequence"/>
</dbReference>
<comment type="caution">
    <text evidence="2">The sequence shown here is derived from an EMBL/GenBank/DDBJ whole genome shotgun (WGS) entry which is preliminary data.</text>
</comment>